<dbReference type="SUPFAM" id="SSF52266">
    <property type="entry name" value="SGNH hydrolase"/>
    <property type="match status" value="1"/>
</dbReference>
<reference evidence="2" key="1">
    <citation type="journal article" date="2022" name="bioRxiv">
        <title>Sequencing and chromosome-scale assembly of the giantPleurodeles waltlgenome.</title>
        <authorList>
            <person name="Brown T."/>
            <person name="Elewa A."/>
            <person name="Iarovenko S."/>
            <person name="Subramanian E."/>
            <person name="Araus A.J."/>
            <person name="Petzold A."/>
            <person name="Susuki M."/>
            <person name="Suzuki K.-i.T."/>
            <person name="Hayashi T."/>
            <person name="Toyoda A."/>
            <person name="Oliveira C."/>
            <person name="Osipova E."/>
            <person name="Leigh N.D."/>
            <person name="Simon A."/>
            <person name="Yun M.H."/>
        </authorList>
    </citation>
    <scope>NUCLEOTIDE SEQUENCE</scope>
    <source>
        <strain evidence="2">20211129_DDA</strain>
        <tissue evidence="2">Liver</tissue>
    </source>
</reference>
<name>A0AAV7UQ95_PLEWA</name>
<dbReference type="Proteomes" id="UP001066276">
    <property type="component" value="Chromosome 2_2"/>
</dbReference>
<accession>A0AAV7UQ95</accession>
<dbReference type="EMBL" id="JANPWB010000004">
    <property type="protein sequence ID" value="KAJ1191224.1"/>
    <property type="molecule type" value="Genomic_DNA"/>
</dbReference>
<evidence type="ECO:0000313" key="3">
    <source>
        <dbReference type="Proteomes" id="UP001066276"/>
    </source>
</evidence>
<organism evidence="2 3">
    <name type="scientific">Pleurodeles waltl</name>
    <name type="common">Iberian ribbed newt</name>
    <dbReference type="NCBI Taxonomy" id="8319"/>
    <lineage>
        <taxon>Eukaryota</taxon>
        <taxon>Metazoa</taxon>
        <taxon>Chordata</taxon>
        <taxon>Craniata</taxon>
        <taxon>Vertebrata</taxon>
        <taxon>Euteleostomi</taxon>
        <taxon>Amphibia</taxon>
        <taxon>Batrachia</taxon>
        <taxon>Caudata</taxon>
        <taxon>Salamandroidea</taxon>
        <taxon>Salamandridae</taxon>
        <taxon>Pleurodelinae</taxon>
        <taxon>Pleurodeles</taxon>
    </lineage>
</organism>
<protein>
    <submittedName>
        <fullName evidence="2">Uncharacterized protein</fullName>
    </submittedName>
</protein>
<evidence type="ECO:0000256" key="1">
    <source>
        <dbReference type="SAM" id="MobiDB-lite"/>
    </source>
</evidence>
<comment type="caution">
    <text evidence="2">The sequence shown here is derived from an EMBL/GenBank/DDBJ whole genome shotgun (WGS) entry which is preliminary data.</text>
</comment>
<keyword evidence="3" id="KW-1185">Reference proteome</keyword>
<dbReference type="AlphaFoldDB" id="A0AAV7UQ95"/>
<evidence type="ECO:0000313" key="2">
    <source>
        <dbReference type="EMBL" id="KAJ1191224.1"/>
    </source>
</evidence>
<sequence length="243" mass="27025">MTSAPPAVGGATASTSPPQKKGEGATQPGGTPDQVLSPRDQLGPHISSEISANIQKGAFVDIFELTTVKPADEESKDIKDCSYKWKKPKVWPFFNLYCSWEQDAVLRLFWIARGGLRLDGLHQLIEEVLRRQLPPPTLIILHVGGSDLPTIERRTLFEDLMAEISWLAKRCPGSIIAWSHIIPRRIWMSGRSTKALNEPARRLNSHMKWLLIIAMLRTVAHGCLRGEAILHEHGIHLSDGGHT</sequence>
<gene>
    <name evidence="2" type="ORF">NDU88_000540</name>
</gene>
<proteinExistence type="predicted"/>
<feature type="region of interest" description="Disordered" evidence="1">
    <location>
        <begin position="1"/>
        <end position="42"/>
    </location>
</feature>